<comment type="caution">
    <text evidence="1">The sequence shown here is derived from an EMBL/GenBank/DDBJ whole genome shotgun (WGS) entry which is preliminary data.</text>
</comment>
<organism evidence="1 2">
    <name type="scientific">Candidatus Methanofastidiosum methylothiophilum</name>
    <dbReference type="NCBI Taxonomy" id="1705564"/>
    <lineage>
        <taxon>Archaea</taxon>
        <taxon>Methanobacteriati</taxon>
        <taxon>Methanobacteriota</taxon>
        <taxon>Stenosarchaea group</taxon>
        <taxon>Candidatus Methanofastidiosia</taxon>
        <taxon>Candidatus Methanofastidiosales</taxon>
        <taxon>Candidatus Methanofastidiosaceae</taxon>
        <taxon>Candidatus Methanofastidiosum</taxon>
    </lineage>
</organism>
<protein>
    <submittedName>
        <fullName evidence="1">Uncharacterized protein</fullName>
    </submittedName>
</protein>
<evidence type="ECO:0000313" key="2">
    <source>
        <dbReference type="Proteomes" id="UP000075398"/>
    </source>
</evidence>
<name>A0A150J9A6_9EURY</name>
<dbReference type="Proteomes" id="UP000075398">
    <property type="component" value="Unassembled WGS sequence"/>
</dbReference>
<proteinExistence type="predicted"/>
<dbReference type="EMBL" id="LNGC01000001">
    <property type="protein sequence ID" value="KYC53817.1"/>
    <property type="molecule type" value="Genomic_DNA"/>
</dbReference>
<accession>A0A150J9A6</accession>
<evidence type="ECO:0000313" key="1">
    <source>
        <dbReference type="EMBL" id="KYC53817.1"/>
    </source>
</evidence>
<gene>
    <name evidence="1" type="ORF">AMQ22_00016</name>
</gene>
<sequence>MADFEELIKERRTIEKKAKEKIKLIEKKVLKNTKIGDLIKIRVDTPKSAFVIEYWFYHDSADILMFRTNALFDDYKWVQRLGIKDVFKVLEVEDKLYSRIIELNGNIITRFNELGLFIDE</sequence>
<reference evidence="1 2" key="1">
    <citation type="journal article" date="2016" name="ISME J.">
        <title>Chasing the elusive Euryarchaeota class WSA2: genomes reveal a uniquely fastidious methyl-reducing methanogen.</title>
        <authorList>
            <person name="Nobu M.K."/>
            <person name="Narihiro T."/>
            <person name="Kuroda K."/>
            <person name="Mei R."/>
            <person name="Liu W.T."/>
        </authorList>
    </citation>
    <scope>NUCLEOTIDE SEQUENCE [LARGE SCALE GENOMIC DNA]</scope>
    <source>
        <strain evidence="1">U1lsi0528_Bin055</strain>
    </source>
</reference>
<dbReference type="AlphaFoldDB" id="A0A150J9A6"/>